<dbReference type="Gene3D" id="3.40.830.10">
    <property type="entry name" value="LigB-like"/>
    <property type="match status" value="2"/>
</dbReference>
<feature type="region of interest" description="Disordered" evidence="9">
    <location>
        <begin position="69"/>
        <end position="96"/>
    </location>
</feature>
<keyword evidence="7" id="KW-0862">Zinc</keyword>
<evidence type="ECO:0000256" key="3">
    <source>
        <dbReference type="ARBA" id="ARBA00005034"/>
    </source>
</evidence>
<evidence type="ECO:0000256" key="7">
    <source>
        <dbReference type="ARBA" id="ARBA00022833"/>
    </source>
</evidence>
<evidence type="ECO:0000256" key="4">
    <source>
        <dbReference type="ARBA" id="ARBA00007581"/>
    </source>
</evidence>
<keyword evidence="8" id="KW-0560">Oxidoreductase</keyword>
<dbReference type="InterPro" id="IPR014436">
    <property type="entry name" value="Extradiol_dOase_DODA"/>
</dbReference>
<evidence type="ECO:0000256" key="8">
    <source>
        <dbReference type="ARBA" id="ARBA00023002"/>
    </source>
</evidence>
<dbReference type="PANTHER" id="PTHR30096">
    <property type="entry name" value="4,5-DOPA DIOXYGENASE EXTRADIOL-LIKE PROTEIN"/>
    <property type="match status" value="1"/>
</dbReference>
<comment type="catalytic activity">
    <reaction evidence="1">
        <text>L-dopa + O2 = 4-(L-alanin-3-yl)-2-hydroxy-cis,cis-muconate 6-semialdehyde + H(+)</text>
        <dbReference type="Rhea" id="RHEA:21220"/>
        <dbReference type="ChEBI" id="CHEBI:15378"/>
        <dbReference type="ChEBI" id="CHEBI:15379"/>
        <dbReference type="ChEBI" id="CHEBI:57504"/>
        <dbReference type="ChEBI" id="CHEBI:57639"/>
        <dbReference type="EC" id="1.13.11.29"/>
    </reaction>
</comment>
<evidence type="ECO:0000256" key="5">
    <source>
        <dbReference type="ARBA" id="ARBA00013224"/>
    </source>
</evidence>
<comment type="pathway">
    <text evidence="3">Pigment biosynthesis; betalain biosynthesis.</text>
</comment>
<accession>A0AAD3SGJ2</accession>
<keyword evidence="12" id="KW-1185">Reference proteome</keyword>
<dbReference type="SUPFAM" id="SSF53213">
    <property type="entry name" value="LigB-like"/>
    <property type="match status" value="2"/>
</dbReference>
<dbReference type="PANTHER" id="PTHR30096:SF21">
    <property type="entry name" value="EXTRADIOL RING-CLEAVAGE DIOXYGENASE CLASS III ENZYME SUBUNIT B DOMAIN-CONTAINING PROTEIN"/>
    <property type="match status" value="1"/>
</dbReference>
<evidence type="ECO:0000259" key="10">
    <source>
        <dbReference type="Pfam" id="PF02900"/>
    </source>
</evidence>
<dbReference type="EMBL" id="BSYO01000010">
    <property type="protein sequence ID" value="GMH10375.1"/>
    <property type="molecule type" value="Genomic_DNA"/>
</dbReference>
<dbReference type="Pfam" id="PF02900">
    <property type="entry name" value="LigB"/>
    <property type="match status" value="2"/>
</dbReference>
<dbReference type="EC" id="1.13.11.29" evidence="5"/>
<comment type="caution">
    <text evidence="11">The sequence shown here is derived from an EMBL/GenBank/DDBJ whole genome shotgun (WGS) entry which is preliminary data.</text>
</comment>
<evidence type="ECO:0000256" key="6">
    <source>
        <dbReference type="ARBA" id="ARBA00022723"/>
    </source>
</evidence>
<dbReference type="GO" id="GO:0008270">
    <property type="term" value="F:zinc ion binding"/>
    <property type="evidence" value="ECO:0007669"/>
    <property type="project" value="InterPro"/>
</dbReference>
<protein>
    <recommendedName>
        <fullName evidence="5">stizolobate synthase</fullName>
        <ecNumber evidence="5">1.13.11.29</ecNumber>
    </recommendedName>
</protein>
<feature type="compositionally biased region" description="Basic and acidic residues" evidence="9">
    <location>
        <begin position="69"/>
        <end position="94"/>
    </location>
</feature>
<evidence type="ECO:0000313" key="11">
    <source>
        <dbReference type="EMBL" id="GMH10375.1"/>
    </source>
</evidence>
<dbReference type="GO" id="GO:0050297">
    <property type="term" value="F:stizolobate synthase activity"/>
    <property type="evidence" value="ECO:0007669"/>
    <property type="project" value="UniProtKB-EC"/>
</dbReference>
<reference evidence="11" key="1">
    <citation type="submission" date="2023-05" db="EMBL/GenBank/DDBJ databases">
        <title>Nepenthes gracilis genome sequencing.</title>
        <authorList>
            <person name="Fukushima K."/>
        </authorList>
    </citation>
    <scope>NUCLEOTIDE SEQUENCE</scope>
    <source>
        <strain evidence="11">SING2019-196</strain>
    </source>
</reference>
<dbReference type="InterPro" id="IPR004183">
    <property type="entry name" value="Xdiol_dOase_suB"/>
</dbReference>
<feature type="domain" description="Extradiol ring-cleavage dioxygenase class III enzyme subunit B" evidence="10">
    <location>
        <begin position="4"/>
        <end position="47"/>
    </location>
</feature>
<dbReference type="AlphaFoldDB" id="A0AAD3SGJ2"/>
<evidence type="ECO:0000256" key="1">
    <source>
        <dbReference type="ARBA" id="ARBA00000466"/>
    </source>
</evidence>
<proteinExistence type="inferred from homology"/>
<name>A0AAD3SGJ2_NEPGR</name>
<evidence type="ECO:0000256" key="9">
    <source>
        <dbReference type="SAM" id="MobiDB-lite"/>
    </source>
</evidence>
<gene>
    <name evidence="11" type="ORF">Nepgr_012216</name>
</gene>
<sequence length="308" mass="34442">MNDRIKYPAPGALDLATRVRELLMASGFDTVHEDRKWGLDHGAWVPANPIFFRQAEKRAELTEENAKEISADKLLENDQHSSKEAEQEVHKEQPDIEVENNEGAQLSLADNSQPDEAQPPCLENNMLENTKQPSADQLHHLTVALLLLGNPTSVKRNPKSLIQTLSREMEVHNKDELSIQANRDGAHHYGMGRALAPLKEEGVLIIGSGSATHNVKTVRFDDQTVASWASEFDQWLEEALSSCRYQDVIDYEEKAPNAKMAHPMPEHFYPLLVALGAIGDNAKAKLIHRSWGYATMSYASYKFTAPPI</sequence>
<organism evidence="11 12">
    <name type="scientific">Nepenthes gracilis</name>
    <name type="common">Slender pitcher plant</name>
    <dbReference type="NCBI Taxonomy" id="150966"/>
    <lineage>
        <taxon>Eukaryota</taxon>
        <taxon>Viridiplantae</taxon>
        <taxon>Streptophyta</taxon>
        <taxon>Embryophyta</taxon>
        <taxon>Tracheophyta</taxon>
        <taxon>Spermatophyta</taxon>
        <taxon>Magnoliopsida</taxon>
        <taxon>eudicotyledons</taxon>
        <taxon>Gunneridae</taxon>
        <taxon>Pentapetalae</taxon>
        <taxon>Caryophyllales</taxon>
        <taxon>Nepenthaceae</taxon>
        <taxon>Nepenthes</taxon>
    </lineage>
</organism>
<dbReference type="GO" id="GO:0008198">
    <property type="term" value="F:ferrous iron binding"/>
    <property type="evidence" value="ECO:0007669"/>
    <property type="project" value="InterPro"/>
</dbReference>
<feature type="domain" description="Extradiol ring-cleavage dioxygenase class III enzyme subunit B" evidence="10">
    <location>
        <begin position="181"/>
        <end position="303"/>
    </location>
</feature>
<keyword evidence="6" id="KW-0479">Metal-binding</keyword>
<evidence type="ECO:0000256" key="2">
    <source>
        <dbReference type="ARBA" id="ARBA00001947"/>
    </source>
</evidence>
<evidence type="ECO:0000313" key="12">
    <source>
        <dbReference type="Proteomes" id="UP001279734"/>
    </source>
</evidence>
<comment type="similarity">
    <text evidence="4">Belongs to the DODA-type extradiol aromatic ring-opening dioxygenase family.</text>
</comment>
<dbReference type="CDD" id="cd07363">
    <property type="entry name" value="45_DOPA_Dioxygenase"/>
    <property type="match status" value="1"/>
</dbReference>
<dbReference type="Proteomes" id="UP001279734">
    <property type="component" value="Unassembled WGS sequence"/>
</dbReference>
<comment type="cofactor">
    <cofactor evidence="2">
        <name>Zn(2+)</name>
        <dbReference type="ChEBI" id="CHEBI:29105"/>
    </cofactor>
</comment>